<dbReference type="AlphaFoldDB" id="A0A841TDU5"/>
<keyword evidence="2" id="KW-1185">Reference proteome</keyword>
<comment type="caution">
    <text evidence="1">The sequence shown here is derived from an EMBL/GenBank/DDBJ whole genome shotgun (WGS) entry which is preliminary data.</text>
</comment>
<name>A0A841TDU5_9BACL</name>
<dbReference type="InterPro" id="IPR032710">
    <property type="entry name" value="NTF2-like_dom_sf"/>
</dbReference>
<protein>
    <submittedName>
        <fullName evidence="1">Nuclear transport factor 2 family protein</fullName>
    </submittedName>
</protein>
<dbReference type="EMBL" id="JACJVN010000096">
    <property type="protein sequence ID" value="MBB6679613.1"/>
    <property type="molecule type" value="Genomic_DNA"/>
</dbReference>
<evidence type="ECO:0000313" key="2">
    <source>
        <dbReference type="Proteomes" id="UP000574133"/>
    </source>
</evidence>
<evidence type="ECO:0000313" key="1">
    <source>
        <dbReference type="EMBL" id="MBB6679613.1"/>
    </source>
</evidence>
<proteinExistence type="predicted"/>
<dbReference type="Gene3D" id="3.10.450.50">
    <property type="match status" value="1"/>
</dbReference>
<gene>
    <name evidence="1" type="ORF">H4Q31_20225</name>
</gene>
<organism evidence="1 2">
    <name type="scientific">Cohnella lubricantis</name>
    <dbReference type="NCBI Taxonomy" id="2163172"/>
    <lineage>
        <taxon>Bacteria</taxon>
        <taxon>Bacillati</taxon>
        <taxon>Bacillota</taxon>
        <taxon>Bacilli</taxon>
        <taxon>Bacillales</taxon>
        <taxon>Paenibacillaceae</taxon>
        <taxon>Cohnella</taxon>
    </lineage>
</organism>
<dbReference type="Proteomes" id="UP000574133">
    <property type="component" value="Unassembled WGS sequence"/>
</dbReference>
<reference evidence="1 2" key="1">
    <citation type="submission" date="2020-08" db="EMBL/GenBank/DDBJ databases">
        <title>Cohnella phylogeny.</title>
        <authorList>
            <person name="Dunlap C."/>
        </authorList>
    </citation>
    <scope>NUCLEOTIDE SEQUENCE [LARGE SCALE GENOMIC DNA]</scope>
    <source>
        <strain evidence="1 2">DSM 103658</strain>
    </source>
</reference>
<dbReference type="RefSeq" id="WP_185180872.1">
    <property type="nucleotide sequence ID" value="NZ_CBCSEP010000045.1"/>
</dbReference>
<dbReference type="SUPFAM" id="SSF54427">
    <property type="entry name" value="NTF2-like"/>
    <property type="match status" value="1"/>
</dbReference>
<sequence length="128" mass="14804">MMNPKQFSNLYLAVWNEPNAQQRRKSIEQLWSEDVVHFTPLREVHGLSEMEQRIATNHEKYVGEGRFIFQLKAHADGHHNAIKFYWVMVPYHGGSAVAAGSTFIVFGDDGKIRLDYHFNEEPESLASR</sequence>
<accession>A0A841TDU5</accession>